<sequence>MERKRPARTGNPDLRQQKHVPVPPIEEIEKKIFLLLSPESFKPLRLCEDKQKKKFRDRILTLPMMMAIVVSLVDRQIPGLREVPFGSYAKKDCYGWVELK</sequence>
<feature type="region of interest" description="Disordered" evidence="1">
    <location>
        <begin position="1"/>
        <end position="20"/>
    </location>
</feature>
<protein>
    <submittedName>
        <fullName evidence="2">Uncharacterized protein</fullName>
    </submittedName>
</protein>
<dbReference type="AlphaFoldDB" id="E7DQB6"/>
<gene>
    <name evidence="2" type="ORF">Nfla_8405</name>
</gene>
<organism evidence="2">
    <name type="scientific">Nostoc flagelliforme str. Sunitezuoqi</name>
    <dbReference type="NCBI Taxonomy" id="676037"/>
    <lineage>
        <taxon>Bacteria</taxon>
        <taxon>Bacillati</taxon>
        <taxon>Cyanobacteriota</taxon>
        <taxon>Cyanophyceae</taxon>
        <taxon>Nostocales</taxon>
        <taxon>Nostocaceae</taxon>
        <taxon>Nostoc</taxon>
    </lineage>
</organism>
<name>E7DQB6_9NOSO</name>
<accession>E7DQB6</accession>
<evidence type="ECO:0000313" key="2">
    <source>
        <dbReference type="EMBL" id="ADO19274.1"/>
    </source>
</evidence>
<reference evidence="2" key="1">
    <citation type="journal article" date="2011" name="Acta Physiol. Plant.">
        <title>An investigation on the genetic background of Nostoc flagelliforme by similarity analysis of its partial genomic DNA and phylogenetic comparison of deduced related species.</title>
        <authorList>
            <person name="Gao X."/>
            <person name="Liu K."/>
            <person name="Qiu B.S."/>
        </authorList>
    </citation>
    <scope>NUCLEOTIDE SEQUENCE</scope>
    <source>
        <strain evidence="2">Sunitezuoqi</strain>
    </source>
</reference>
<evidence type="ECO:0000256" key="1">
    <source>
        <dbReference type="SAM" id="MobiDB-lite"/>
    </source>
</evidence>
<dbReference type="EMBL" id="HQ291156">
    <property type="protein sequence ID" value="ADO19274.1"/>
    <property type="molecule type" value="Genomic_DNA"/>
</dbReference>
<proteinExistence type="predicted"/>